<keyword evidence="1" id="KW-0472">Membrane</keyword>
<evidence type="ECO:0000256" key="1">
    <source>
        <dbReference type="SAM" id="Phobius"/>
    </source>
</evidence>
<evidence type="ECO:0008006" key="4">
    <source>
        <dbReference type="Google" id="ProtNLM"/>
    </source>
</evidence>
<sequence>MALSTLTWFVMIFMVFALPVVASAILVRSMRTEGRKLTLLNEQSDIEGYSPRALQELREWIEMNPDDPYAQTAKQRYNECVRTLRRVEEPYYDWSDKQIQQLETIDDGN</sequence>
<dbReference type="Pfam" id="PF26069">
    <property type="entry name" value="DUF8026"/>
    <property type="match status" value="1"/>
</dbReference>
<keyword evidence="3" id="KW-1185">Reference proteome</keyword>
<evidence type="ECO:0000313" key="3">
    <source>
        <dbReference type="Proteomes" id="UP001500837"/>
    </source>
</evidence>
<protein>
    <recommendedName>
        <fullName evidence="4">DUF4129 domain-containing protein</fullName>
    </recommendedName>
</protein>
<evidence type="ECO:0000313" key="2">
    <source>
        <dbReference type="EMBL" id="GAA0307421.1"/>
    </source>
</evidence>
<organism evidence="2 3">
    <name type="scientific">Halarchaeum salinum</name>
    <dbReference type="NCBI Taxonomy" id="489912"/>
    <lineage>
        <taxon>Archaea</taxon>
        <taxon>Methanobacteriati</taxon>
        <taxon>Methanobacteriota</taxon>
        <taxon>Stenosarchaea group</taxon>
        <taxon>Halobacteria</taxon>
        <taxon>Halobacteriales</taxon>
        <taxon>Halobacteriaceae</taxon>
    </lineage>
</organism>
<keyword evidence="1" id="KW-0812">Transmembrane</keyword>
<comment type="caution">
    <text evidence="2">The sequence shown here is derived from an EMBL/GenBank/DDBJ whole genome shotgun (WGS) entry which is preliminary data.</text>
</comment>
<proteinExistence type="predicted"/>
<feature type="transmembrane region" description="Helical" evidence="1">
    <location>
        <begin position="6"/>
        <end position="27"/>
    </location>
</feature>
<dbReference type="RefSeq" id="WP_211313110.1">
    <property type="nucleotide sequence ID" value="NZ_BAAABL010000066.1"/>
</dbReference>
<keyword evidence="1" id="KW-1133">Transmembrane helix</keyword>
<gene>
    <name evidence="2" type="ORF">GCM10009066_21360</name>
</gene>
<reference evidence="2 3" key="1">
    <citation type="journal article" date="2019" name="Int. J. Syst. Evol. Microbiol.">
        <title>The Global Catalogue of Microorganisms (GCM) 10K type strain sequencing project: providing services to taxonomists for standard genome sequencing and annotation.</title>
        <authorList>
            <consortium name="The Broad Institute Genomics Platform"/>
            <consortium name="The Broad Institute Genome Sequencing Center for Infectious Disease"/>
            <person name="Wu L."/>
            <person name="Ma J."/>
        </authorList>
    </citation>
    <scope>NUCLEOTIDE SEQUENCE [LARGE SCALE GENOMIC DNA]</scope>
    <source>
        <strain evidence="2 3">JCM 16330</strain>
    </source>
</reference>
<dbReference type="AlphaFoldDB" id="A0AAV3SAB2"/>
<dbReference type="Proteomes" id="UP001500837">
    <property type="component" value="Unassembled WGS sequence"/>
</dbReference>
<dbReference type="EMBL" id="BAAABL010000066">
    <property type="protein sequence ID" value="GAA0307421.1"/>
    <property type="molecule type" value="Genomic_DNA"/>
</dbReference>
<dbReference type="InterPro" id="IPR058339">
    <property type="entry name" value="DUF8026"/>
</dbReference>
<accession>A0AAV3SAB2</accession>
<name>A0AAV3SAB2_9EURY</name>